<dbReference type="Proteomes" id="UP000236370">
    <property type="component" value="Unassembled WGS sequence"/>
</dbReference>
<evidence type="ECO:0000313" key="15">
    <source>
        <dbReference type="EMBL" id="PNI36723.1"/>
    </source>
</evidence>
<evidence type="ECO:0000256" key="10">
    <source>
        <dbReference type="ARBA" id="ARBA00037963"/>
    </source>
</evidence>
<dbReference type="Gene3D" id="2.60.40.2840">
    <property type="match status" value="1"/>
</dbReference>
<gene>
    <name evidence="15" type="ORF">CK820_G0036716</name>
</gene>
<evidence type="ECO:0000259" key="14">
    <source>
        <dbReference type="Pfam" id="PF17751"/>
    </source>
</evidence>
<keyword evidence="8" id="KW-0968">Cytoplasmic vesicle</keyword>
<evidence type="ECO:0000256" key="9">
    <source>
        <dbReference type="ARBA" id="ARBA00037854"/>
    </source>
</evidence>
<feature type="non-terminal residue" evidence="15">
    <location>
        <position position="193"/>
    </location>
</feature>
<evidence type="ECO:0000256" key="2">
    <source>
        <dbReference type="ARBA" id="ARBA00004556"/>
    </source>
</evidence>
<feature type="coiled-coil region" evidence="13">
    <location>
        <begin position="142"/>
        <end position="190"/>
    </location>
</feature>
<evidence type="ECO:0000256" key="8">
    <source>
        <dbReference type="ARBA" id="ARBA00023329"/>
    </source>
</evidence>
<sequence>MEETIKDPPTSAVLLDHCHFSQVIFNSVEKFYIPGGDVTCHYTFTQHFIPRRKDWIGIFRVGWKTTREYYTFMWVTLPIDLNNKSAKQQEVQFKAYYLPKDDEYYQFCYVDEDGVVRGASIPFQFRPENEEDILVVTTQGEVEEIEQHNKELCKENQELKDSCVSLQKQNSDMQAELQKKQEELETLQSINKK</sequence>
<keyword evidence="3" id="KW-0963">Cytoplasm</keyword>
<evidence type="ECO:0000256" key="13">
    <source>
        <dbReference type="SAM" id="Coils"/>
    </source>
</evidence>
<dbReference type="InterPro" id="IPR051002">
    <property type="entry name" value="UBA_autophagy_assoc_protein"/>
</dbReference>
<evidence type="ECO:0000256" key="3">
    <source>
        <dbReference type="ARBA" id="ARBA00022490"/>
    </source>
</evidence>
<comment type="subcellular location">
    <subcellularLocation>
        <location evidence="1">Cytoplasm</location>
        <location evidence="1">Cytoskeleton</location>
    </subcellularLocation>
    <subcellularLocation>
        <location evidence="2">Cytoplasm</location>
        <location evidence="2">Perinuclear region</location>
    </subcellularLocation>
    <subcellularLocation>
        <location evidence="9">Cytoplasmic vesicle</location>
        <location evidence="9">Autophagosome membrane</location>
        <topology evidence="9">Peripheral membrane protein</topology>
    </subcellularLocation>
</comment>
<keyword evidence="7" id="KW-0206">Cytoskeleton</keyword>
<evidence type="ECO:0000313" key="16">
    <source>
        <dbReference type="Proteomes" id="UP000236370"/>
    </source>
</evidence>
<keyword evidence="5 13" id="KW-0175">Coiled coil</keyword>
<evidence type="ECO:0000256" key="7">
    <source>
        <dbReference type="ARBA" id="ARBA00023212"/>
    </source>
</evidence>
<dbReference type="GO" id="GO:0000421">
    <property type="term" value="C:autophagosome membrane"/>
    <property type="evidence" value="ECO:0007669"/>
    <property type="project" value="UniProtKB-SubCell"/>
</dbReference>
<evidence type="ECO:0000256" key="1">
    <source>
        <dbReference type="ARBA" id="ARBA00004245"/>
    </source>
</evidence>
<organism evidence="15 16">
    <name type="scientific">Pan troglodytes</name>
    <name type="common">Chimpanzee</name>
    <dbReference type="NCBI Taxonomy" id="9598"/>
    <lineage>
        <taxon>Eukaryota</taxon>
        <taxon>Metazoa</taxon>
        <taxon>Chordata</taxon>
        <taxon>Craniata</taxon>
        <taxon>Vertebrata</taxon>
        <taxon>Euteleostomi</taxon>
        <taxon>Mammalia</taxon>
        <taxon>Eutheria</taxon>
        <taxon>Euarchontoglires</taxon>
        <taxon>Primates</taxon>
        <taxon>Haplorrhini</taxon>
        <taxon>Catarrhini</taxon>
        <taxon>Hominidae</taxon>
        <taxon>Pan</taxon>
    </lineage>
</organism>
<dbReference type="PANTHER" id="PTHR31915">
    <property type="entry name" value="SKICH DOMAIN-CONTAINING PROTEIN"/>
    <property type="match status" value="1"/>
</dbReference>
<dbReference type="PANTHER" id="PTHR31915:SF4">
    <property type="entry name" value="CALCIUM-BINDING AND COILED-COIL DOMAIN-CONTAINING PROTEIN 2"/>
    <property type="match status" value="1"/>
</dbReference>
<dbReference type="EMBL" id="NBAG03000347">
    <property type="protein sequence ID" value="PNI36723.1"/>
    <property type="molecule type" value="Genomic_DNA"/>
</dbReference>
<protein>
    <recommendedName>
        <fullName evidence="11">Calcium-binding and coiled-coil domain-containing protein 2</fullName>
    </recommendedName>
    <alternativeName>
        <fullName evidence="12">Nuclear domain 10 protein NDP52</fullName>
    </alternativeName>
</protein>
<dbReference type="Pfam" id="PF17751">
    <property type="entry name" value="SKICH"/>
    <property type="match status" value="1"/>
</dbReference>
<evidence type="ECO:0000256" key="11">
    <source>
        <dbReference type="ARBA" id="ARBA00040931"/>
    </source>
</evidence>
<evidence type="ECO:0000256" key="6">
    <source>
        <dbReference type="ARBA" id="ARBA00023136"/>
    </source>
</evidence>
<reference evidence="15 16" key="1">
    <citation type="submission" date="2017-12" db="EMBL/GenBank/DDBJ databases">
        <title>High-resolution comparative analysis of great ape genomes.</title>
        <authorList>
            <person name="Pollen A."/>
            <person name="Hastie A."/>
            <person name="Hormozdiari F."/>
            <person name="Dougherty M."/>
            <person name="Liu R."/>
            <person name="Chaisson M."/>
            <person name="Hoppe E."/>
            <person name="Hill C."/>
            <person name="Pang A."/>
            <person name="Hillier L."/>
            <person name="Baker C."/>
            <person name="Armstrong J."/>
            <person name="Shendure J."/>
            <person name="Paten B."/>
            <person name="Wilson R."/>
            <person name="Chao H."/>
            <person name="Schneider V."/>
            <person name="Ventura M."/>
            <person name="Kronenberg Z."/>
            <person name="Murali S."/>
            <person name="Gordon D."/>
            <person name="Cantsilieris S."/>
            <person name="Munson K."/>
            <person name="Nelson B."/>
            <person name="Raja A."/>
            <person name="Underwood J."/>
            <person name="Diekhans M."/>
            <person name="Fiddes I."/>
            <person name="Haussler D."/>
            <person name="Eichler E."/>
        </authorList>
    </citation>
    <scope>NUCLEOTIDE SEQUENCE [LARGE SCALE GENOMIC DNA]</scope>
    <source>
        <strain evidence="15">Yerkes chimp pedigree #C0471</strain>
    </source>
</reference>
<dbReference type="InterPro" id="IPR041611">
    <property type="entry name" value="SKICH"/>
</dbReference>
<dbReference type="FunFam" id="2.60.40.2840:FF:000002">
    <property type="entry name" value="Tax1-binding protein 1 isoform 2"/>
    <property type="match status" value="1"/>
</dbReference>
<feature type="domain" description="SKICH" evidence="14">
    <location>
        <begin position="23"/>
        <end position="125"/>
    </location>
</feature>
<dbReference type="GO" id="GO:0031410">
    <property type="term" value="C:cytoplasmic vesicle"/>
    <property type="evidence" value="ECO:0007669"/>
    <property type="project" value="UniProtKB-KW"/>
</dbReference>
<dbReference type="GO" id="GO:0006914">
    <property type="term" value="P:autophagy"/>
    <property type="evidence" value="ECO:0007669"/>
    <property type="project" value="UniProtKB-KW"/>
</dbReference>
<proteinExistence type="inferred from homology"/>
<keyword evidence="6" id="KW-0472">Membrane</keyword>
<evidence type="ECO:0000256" key="12">
    <source>
        <dbReference type="ARBA" id="ARBA00041519"/>
    </source>
</evidence>
<dbReference type="GO" id="GO:0048471">
    <property type="term" value="C:perinuclear region of cytoplasm"/>
    <property type="evidence" value="ECO:0007669"/>
    <property type="project" value="UniProtKB-SubCell"/>
</dbReference>
<comment type="caution">
    <text evidence="15">The sequence shown here is derived from an EMBL/GenBank/DDBJ whole genome shotgun (WGS) entry which is preliminary data.</text>
</comment>
<name>A0A2J8KNY1_PANTR</name>
<keyword evidence="4" id="KW-0072">Autophagy</keyword>
<dbReference type="AlphaFoldDB" id="A0A2J8KNY1"/>
<comment type="similarity">
    <text evidence="10">Belongs to the CALCOCO family.</text>
</comment>
<evidence type="ECO:0000256" key="5">
    <source>
        <dbReference type="ARBA" id="ARBA00023054"/>
    </source>
</evidence>
<evidence type="ECO:0000256" key="4">
    <source>
        <dbReference type="ARBA" id="ARBA00023006"/>
    </source>
</evidence>
<dbReference type="GO" id="GO:0005856">
    <property type="term" value="C:cytoskeleton"/>
    <property type="evidence" value="ECO:0007669"/>
    <property type="project" value="UniProtKB-SubCell"/>
</dbReference>
<accession>A0A2J8KNY1</accession>